<accession>A0A822YK43</accession>
<proteinExistence type="predicted"/>
<dbReference type="AlphaFoldDB" id="A0A822YK43"/>
<comment type="caution">
    <text evidence="1">The sequence shown here is derived from an EMBL/GenBank/DDBJ whole genome shotgun (WGS) entry which is preliminary data.</text>
</comment>
<dbReference type="Proteomes" id="UP000607653">
    <property type="component" value="Unassembled WGS sequence"/>
</dbReference>
<evidence type="ECO:0000313" key="2">
    <source>
        <dbReference type="Proteomes" id="UP000607653"/>
    </source>
</evidence>
<dbReference type="EMBL" id="DUZY01000003">
    <property type="protein sequence ID" value="DAD32483.1"/>
    <property type="molecule type" value="Genomic_DNA"/>
</dbReference>
<gene>
    <name evidence="1" type="ORF">HUJ06_011334</name>
</gene>
<sequence>MLNDGRDLPSRSAEVEIHPPYNLRSAIHLLQTKKPDRAFDDSKECPYKWCKPDGNGRH</sequence>
<evidence type="ECO:0000313" key="1">
    <source>
        <dbReference type="EMBL" id="DAD32483.1"/>
    </source>
</evidence>
<keyword evidence="2" id="KW-1185">Reference proteome</keyword>
<protein>
    <submittedName>
        <fullName evidence="1">Uncharacterized protein</fullName>
    </submittedName>
</protein>
<name>A0A822YK43_NELNU</name>
<reference evidence="1 2" key="1">
    <citation type="journal article" date="2020" name="Mol. Biol. Evol.">
        <title>Distinct Expression and Methylation Patterns for Genes with Different Fates following a Single Whole-Genome Duplication in Flowering Plants.</title>
        <authorList>
            <person name="Shi T."/>
            <person name="Rahmani R.S."/>
            <person name="Gugger P.F."/>
            <person name="Wang M."/>
            <person name="Li H."/>
            <person name="Zhang Y."/>
            <person name="Li Z."/>
            <person name="Wang Q."/>
            <person name="Van de Peer Y."/>
            <person name="Marchal K."/>
            <person name="Chen J."/>
        </authorList>
    </citation>
    <scope>NUCLEOTIDE SEQUENCE [LARGE SCALE GENOMIC DNA]</scope>
    <source>
        <tissue evidence="1">Leaf</tissue>
    </source>
</reference>
<organism evidence="1 2">
    <name type="scientific">Nelumbo nucifera</name>
    <name type="common">Sacred lotus</name>
    <dbReference type="NCBI Taxonomy" id="4432"/>
    <lineage>
        <taxon>Eukaryota</taxon>
        <taxon>Viridiplantae</taxon>
        <taxon>Streptophyta</taxon>
        <taxon>Embryophyta</taxon>
        <taxon>Tracheophyta</taxon>
        <taxon>Spermatophyta</taxon>
        <taxon>Magnoliopsida</taxon>
        <taxon>Proteales</taxon>
        <taxon>Nelumbonaceae</taxon>
        <taxon>Nelumbo</taxon>
    </lineage>
</organism>